<gene>
    <name evidence="1" type="ORF">LMG7053_04824</name>
</gene>
<name>A0ABM8M0K3_9BURK</name>
<organism evidence="1 2">
    <name type="scientific">Achromobacter ruhlandii</name>
    <dbReference type="NCBI Taxonomy" id="72557"/>
    <lineage>
        <taxon>Bacteria</taxon>
        <taxon>Pseudomonadati</taxon>
        <taxon>Pseudomonadota</taxon>
        <taxon>Betaproteobacteria</taxon>
        <taxon>Burkholderiales</taxon>
        <taxon>Alcaligenaceae</taxon>
        <taxon>Achromobacter</taxon>
    </lineage>
</organism>
<dbReference type="Pfam" id="PF09669">
    <property type="entry name" value="Phage_pRha"/>
    <property type="match status" value="1"/>
</dbReference>
<sequence length="201" mass="22159">MTAIPLQIVRGEPRADTRILAAQLGIQPGNAYATVKKYTSDFEQFGKVLFETGPSPESRTGQTEKFALLNEDQTYLLLTFSRNTAKVRQLKVNLVKAFKAARTGGKSTTAHDRLPMQHKILDISVDRRVSPATVQGNVNRYMGVKRSRYASVQQLGEGEGLCDRLLARAETENDIQRISGNHAALYGDSRQLALAGLGRRA</sequence>
<accession>A0ABM8M0K3</accession>
<dbReference type="Proteomes" id="UP000494161">
    <property type="component" value="Unassembled WGS sequence"/>
</dbReference>
<protein>
    <recommendedName>
        <fullName evidence="3">Rha family transcriptional regulator</fullName>
    </recommendedName>
</protein>
<keyword evidence="2" id="KW-1185">Reference proteome</keyword>
<comment type="caution">
    <text evidence="1">The sequence shown here is derived from an EMBL/GenBank/DDBJ whole genome shotgun (WGS) entry which is preliminary data.</text>
</comment>
<dbReference type="InterPro" id="IPR014054">
    <property type="entry name" value="Phage_regulatory_Rha"/>
</dbReference>
<dbReference type="EMBL" id="CADILJ010000065">
    <property type="protein sequence ID" value="CAB3955845.1"/>
    <property type="molecule type" value="Genomic_DNA"/>
</dbReference>
<reference evidence="1 2" key="1">
    <citation type="submission" date="2020-04" db="EMBL/GenBank/DDBJ databases">
        <authorList>
            <person name="De Canck E."/>
        </authorList>
    </citation>
    <scope>NUCLEOTIDE SEQUENCE [LARGE SCALE GENOMIC DNA]</scope>
    <source>
        <strain evidence="1 2">LMG 7053</strain>
    </source>
</reference>
<proteinExistence type="predicted"/>
<evidence type="ECO:0008006" key="3">
    <source>
        <dbReference type="Google" id="ProtNLM"/>
    </source>
</evidence>
<dbReference type="RefSeq" id="WP_175224409.1">
    <property type="nucleotide sequence ID" value="NZ_CADILJ010000065.1"/>
</dbReference>
<evidence type="ECO:0000313" key="1">
    <source>
        <dbReference type="EMBL" id="CAB3955845.1"/>
    </source>
</evidence>
<evidence type="ECO:0000313" key="2">
    <source>
        <dbReference type="Proteomes" id="UP000494161"/>
    </source>
</evidence>